<reference evidence="1 2" key="1">
    <citation type="submission" date="2019-01" db="EMBL/GenBank/DDBJ databases">
        <title>Complete genome sequence of Cohnella hallensis HS21 isolated from Korean fir (Abies koreana) rhizospheric soil.</title>
        <authorList>
            <person name="Jiang L."/>
            <person name="Kang S.W."/>
            <person name="Kim S."/>
            <person name="Jung J."/>
            <person name="Kim C.Y."/>
            <person name="Kim D.H."/>
            <person name="Kim S.W."/>
            <person name="Lee J."/>
        </authorList>
    </citation>
    <scope>NUCLEOTIDE SEQUENCE [LARGE SCALE GENOMIC DNA]</scope>
    <source>
        <strain evidence="1 2">HS21</strain>
    </source>
</reference>
<dbReference type="AlphaFoldDB" id="A0A3T1DA19"/>
<dbReference type="KEGG" id="cohn:KCTCHS21_43390"/>
<name>A0A3T1DA19_9BACL</name>
<proteinExistence type="predicted"/>
<evidence type="ECO:0000313" key="2">
    <source>
        <dbReference type="Proteomes" id="UP000289856"/>
    </source>
</evidence>
<accession>A0A3T1DA19</accession>
<dbReference type="OrthoDB" id="2454222at2"/>
<keyword evidence="2" id="KW-1185">Reference proteome</keyword>
<organism evidence="1 2">
    <name type="scientific">Cohnella abietis</name>
    <dbReference type="NCBI Taxonomy" id="2507935"/>
    <lineage>
        <taxon>Bacteria</taxon>
        <taxon>Bacillati</taxon>
        <taxon>Bacillota</taxon>
        <taxon>Bacilli</taxon>
        <taxon>Bacillales</taxon>
        <taxon>Paenibacillaceae</taxon>
        <taxon>Cohnella</taxon>
    </lineage>
</organism>
<dbReference type="RefSeq" id="WP_130613107.1">
    <property type="nucleotide sequence ID" value="NZ_AP019400.1"/>
</dbReference>
<dbReference type="Proteomes" id="UP000289856">
    <property type="component" value="Chromosome"/>
</dbReference>
<sequence>MSKTYKQLNTIGKEIFIRYYSEIKNLNISKEFLASKMLNENPKATSYDAQIIRVNTARIIFKSNRHLEALQLIINSDKLPHSVIHEAKNLIKSET</sequence>
<evidence type="ECO:0000313" key="1">
    <source>
        <dbReference type="EMBL" id="BBI34940.1"/>
    </source>
</evidence>
<protein>
    <submittedName>
        <fullName evidence="1">Uncharacterized protein</fullName>
    </submittedName>
</protein>
<gene>
    <name evidence="1" type="ORF">KCTCHS21_43390</name>
</gene>
<dbReference type="EMBL" id="AP019400">
    <property type="protein sequence ID" value="BBI34940.1"/>
    <property type="molecule type" value="Genomic_DNA"/>
</dbReference>